<evidence type="ECO:0000313" key="4">
    <source>
        <dbReference type="Proteomes" id="UP000224634"/>
    </source>
</evidence>
<protein>
    <submittedName>
        <fullName evidence="3">Uncharacterized protein</fullName>
    </submittedName>
</protein>
<proteinExistence type="predicted"/>
<evidence type="ECO:0000256" key="1">
    <source>
        <dbReference type="SAM" id="MobiDB-lite"/>
    </source>
</evidence>
<dbReference type="OrthoDB" id="3021074at2759"/>
<feature type="transmembrane region" description="Helical" evidence="2">
    <location>
        <begin position="321"/>
        <end position="342"/>
    </location>
</feature>
<gene>
    <name evidence="3" type="ORF">AJ80_00325</name>
</gene>
<dbReference type="Proteomes" id="UP000224634">
    <property type="component" value="Unassembled WGS sequence"/>
</dbReference>
<keyword evidence="2" id="KW-1133">Transmembrane helix</keyword>
<evidence type="ECO:0000256" key="2">
    <source>
        <dbReference type="SAM" id="Phobius"/>
    </source>
</evidence>
<keyword evidence="4" id="KW-1185">Reference proteome</keyword>
<keyword evidence="2" id="KW-0812">Transmembrane</keyword>
<comment type="caution">
    <text evidence="3">The sequence shown here is derived from an EMBL/GenBank/DDBJ whole genome shotgun (WGS) entry which is preliminary data.</text>
</comment>
<feature type="transmembrane region" description="Helical" evidence="2">
    <location>
        <begin position="66"/>
        <end position="86"/>
    </location>
</feature>
<feature type="transmembrane region" description="Helical" evidence="2">
    <location>
        <begin position="213"/>
        <end position="236"/>
    </location>
</feature>
<feature type="compositionally biased region" description="Polar residues" evidence="1">
    <location>
        <begin position="383"/>
        <end position="407"/>
    </location>
</feature>
<dbReference type="AlphaFoldDB" id="A0A2B7Z4A0"/>
<name>A0A2B7Z4A0_POLH7</name>
<dbReference type="EMBL" id="PDNA01000002">
    <property type="protein sequence ID" value="PGH28069.1"/>
    <property type="molecule type" value="Genomic_DNA"/>
</dbReference>
<evidence type="ECO:0000313" key="3">
    <source>
        <dbReference type="EMBL" id="PGH28069.1"/>
    </source>
</evidence>
<organism evidence="3 4">
    <name type="scientific">Polytolypa hystricis (strain UAMH7299)</name>
    <dbReference type="NCBI Taxonomy" id="1447883"/>
    <lineage>
        <taxon>Eukaryota</taxon>
        <taxon>Fungi</taxon>
        <taxon>Dikarya</taxon>
        <taxon>Ascomycota</taxon>
        <taxon>Pezizomycotina</taxon>
        <taxon>Eurotiomycetes</taxon>
        <taxon>Eurotiomycetidae</taxon>
        <taxon>Onygenales</taxon>
        <taxon>Onygenales incertae sedis</taxon>
        <taxon>Polytolypa</taxon>
    </lineage>
</organism>
<keyword evidence="2" id="KW-0472">Membrane</keyword>
<feature type="compositionally biased region" description="Polar residues" evidence="1">
    <location>
        <begin position="543"/>
        <end position="556"/>
    </location>
</feature>
<feature type="region of interest" description="Disordered" evidence="1">
    <location>
        <begin position="493"/>
        <end position="580"/>
    </location>
</feature>
<sequence length="641" mass="68758">MPALSMTSLPNAIATANATSHNPALQVVCAWPVSGQYGPGTRVLYYMLIAACVLARKAVWLRNASLAAALLFPAVAAVHGIVLAAIHVDGAVDMDVYGAFQLCSIAILAAPVTVRLSQTYFHAPGRNTIFLWTGLILAGLLSLTVEFFRIRTVDCTHDDAGNAVSLNPREFSYETTTCGLTCSSEKGKGPFSPLREGSANEIYVIPAPDKLTFGTATLIAAACCIPAILSLAFMWTKILELNWKMRFSDEYGDEARIDEPIEGTNGATVGMMGRVNGLIRLFLSVVEIPVFSAAVLAILIMGERNFFSSQVNYQTEPITTIGQWAPIVGTIFALLGSLYLLLAADVEAVEEKVYPDDPAHHCDCCSRREGGSAHIVITPSVHGDSSNGDRGSISERGSTISRFTSGPGQPPERSWQAGKVAKALTKIGNYLSDSAHARLDVSEFKRGLAVDFPEIPGEEPRNRNLHKIRERYNPSRDADGNATPLSRVGSFSRLSVEGSSSTTPRAVSPQPPQSRRSLSTSPSPGTPQRLRASTVPGGWASFDTHNPPSSAGSNRGRTQRRDTLEVPTPAHHSPMQQRDSSPVFITSNFTVAGGQSSPAIIVSADPETYTPEHSPVLNQHTSHFTAEPLSMSPPRIVSRSP</sequence>
<feature type="transmembrane region" description="Helical" evidence="2">
    <location>
        <begin position="43"/>
        <end position="59"/>
    </location>
</feature>
<feature type="compositionally biased region" description="Low complexity" evidence="1">
    <location>
        <begin position="513"/>
        <end position="527"/>
    </location>
</feature>
<feature type="transmembrane region" description="Helical" evidence="2">
    <location>
        <begin position="98"/>
        <end position="117"/>
    </location>
</feature>
<feature type="transmembrane region" description="Helical" evidence="2">
    <location>
        <begin position="281"/>
        <end position="301"/>
    </location>
</feature>
<dbReference type="STRING" id="1447883.A0A2B7Z4A0"/>
<reference evidence="3 4" key="1">
    <citation type="submission" date="2017-10" db="EMBL/GenBank/DDBJ databases">
        <title>Comparative genomics in systemic dimorphic fungi from Ajellomycetaceae.</title>
        <authorList>
            <person name="Munoz J.F."/>
            <person name="Mcewen J.G."/>
            <person name="Clay O.K."/>
            <person name="Cuomo C.A."/>
        </authorList>
    </citation>
    <scope>NUCLEOTIDE SEQUENCE [LARGE SCALE GENOMIC DNA]</scope>
    <source>
        <strain evidence="3 4">UAMH7299</strain>
    </source>
</reference>
<feature type="region of interest" description="Disordered" evidence="1">
    <location>
        <begin position="379"/>
        <end position="417"/>
    </location>
</feature>
<feature type="region of interest" description="Disordered" evidence="1">
    <location>
        <begin position="608"/>
        <end position="641"/>
    </location>
</feature>
<feature type="transmembrane region" description="Helical" evidence="2">
    <location>
        <begin position="129"/>
        <end position="148"/>
    </location>
</feature>
<accession>A0A2B7Z4A0</accession>